<evidence type="ECO:0000256" key="5">
    <source>
        <dbReference type="ARBA" id="ARBA00023014"/>
    </source>
</evidence>
<dbReference type="Pfam" id="PF04055">
    <property type="entry name" value="Radical_SAM"/>
    <property type="match status" value="1"/>
</dbReference>
<evidence type="ECO:0000256" key="4">
    <source>
        <dbReference type="ARBA" id="ARBA00023004"/>
    </source>
</evidence>
<dbReference type="RefSeq" id="WP_284154001.1">
    <property type="nucleotide sequence ID" value="NZ_AP025516.1"/>
</dbReference>
<name>A0ABM7W7G2_9BACT</name>
<dbReference type="SMART" id="SM00729">
    <property type="entry name" value="Elp3"/>
    <property type="match status" value="1"/>
</dbReference>
<dbReference type="PANTHER" id="PTHR43409:SF4">
    <property type="entry name" value="RADICAL SAM SUPERFAMILY PROTEIN"/>
    <property type="match status" value="1"/>
</dbReference>
<comment type="cofactor">
    <cofactor evidence="1">
        <name>[4Fe-4S] cluster</name>
        <dbReference type="ChEBI" id="CHEBI:49883"/>
    </cofactor>
</comment>
<keyword evidence="4" id="KW-0408">Iron</keyword>
<gene>
    <name evidence="7" type="ORF">DPPLL_13010</name>
</gene>
<dbReference type="SUPFAM" id="SSF102114">
    <property type="entry name" value="Radical SAM enzymes"/>
    <property type="match status" value="1"/>
</dbReference>
<dbReference type="InterPro" id="IPR051198">
    <property type="entry name" value="BchE-like"/>
</dbReference>
<dbReference type="Gene3D" id="3.20.20.70">
    <property type="entry name" value="Aldolase class I"/>
    <property type="match status" value="1"/>
</dbReference>
<proteinExistence type="predicted"/>
<dbReference type="SFLD" id="SFLDS00029">
    <property type="entry name" value="Radical_SAM"/>
    <property type="match status" value="2"/>
</dbReference>
<dbReference type="EMBL" id="AP025516">
    <property type="protein sequence ID" value="BDD86936.1"/>
    <property type="molecule type" value="Genomic_DNA"/>
</dbReference>
<dbReference type="PROSITE" id="PS51918">
    <property type="entry name" value="RADICAL_SAM"/>
    <property type="match status" value="1"/>
</dbReference>
<dbReference type="InterPro" id="IPR007197">
    <property type="entry name" value="rSAM"/>
</dbReference>
<evidence type="ECO:0000256" key="3">
    <source>
        <dbReference type="ARBA" id="ARBA00022723"/>
    </source>
</evidence>
<evidence type="ECO:0000313" key="7">
    <source>
        <dbReference type="EMBL" id="BDD86936.1"/>
    </source>
</evidence>
<sequence length="309" mass="35214">MKRHSDSVPEQPTIRPPSEWRSTLIRVTRGCNWNQCRFCGIYSHLGEPHYSPRTYDDIARDIQLLKERRPQSEELFLGDADPIHAGVDLICRVLDLLYQSFPAKKVTSYARVSTLKKIGEAGIDRLAKHGLTRIHLGLESGDAEVLRFQRKGQSPQMVTDVSTWLRAAAIEQSFYVLLGLGGVERWRQHMTGTAALINQLTPEFVRIRRLWLYEPDPVSGAPGCPLLTQVQDGSFTPQNAEGTVLELALLLDLLQPSPTFLTCDHSNNVVQVHGRLDTDLEEMRREVRAFLNLPETQRRLLYEEHRSRI</sequence>
<keyword evidence="8" id="KW-1185">Reference proteome</keyword>
<dbReference type="Proteomes" id="UP000830055">
    <property type="component" value="Chromosome"/>
</dbReference>
<evidence type="ECO:0000313" key="8">
    <source>
        <dbReference type="Proteomes" id="UP000830055"/>
    </source>
</evidence>
<dbReference type="SFLD" id="SFLDG01082">
    <property type="entry name" value="B12-binding_domain_containing"/>
    <property type="match status" value="1"/>
</dbReference>
<feature type="domain" description="Radical SAM core" evidence="6">
    <location>
        <begin position="17"/>
        <end position="254"/>
    </location>
</feature>
<keyword evidence="5" id="KW-0411">Iron-sulfur</keyword>
<dbReference type="SFLD" id="SFLDG01095">
    <property type="entry name" value="Uncharacterised_Radical_SAM_Su"/>
    <property type="match status" value="1"/>
</dbReference>
<accession>A0ABM7W7G2</accession>
<dbReference type="InterPro" id="IPR058240">
    <property type="entry name" value="rSAM_sf"/>
</dbReference>
<evidence type="ECO:0000259" key="6">
    <source>
        <dbReference type="PROSITE" id="PS51918"/>
    </source>
</evidence>
<evidence type="ECO:0000256" key="1">
    <source>
        <dbReference type="ARBA" id="ARBA00001966"/>
    </source>
</evidence>
<keyword evidence="2" id="KW-0949">S-adenosyl-L-methionine</keyword>
<keyword evidence="3" id="KW-0479">Metal-binding</keyword>
<dbReference type="InterPro" id="IPR013785">
    <property type="entry name" value="Aldolase_TIM"/>
</dbReference>
<dbReference type="CDD" id="cd01335">
    <property type="entry name" value="Radical_SAM"/>
    <property type="match status" value="1"/>
</dbReference>
<protein>
    <submittedName>
        <fullName evidence="7">Radical SAM protein</fullName>
    </submittedName>
</protein>
<organism evidence="7 8">
    <name type="scientific">Desulfofustis limnaeus</name>
    <dbReference type="NCBI Taxonomy" id="2740163"/>
    <lineage>
        <taxon>Bacteria</taxon>
        <taxon>Pseudomonadati</taxon>
        <taxon>Thermodesulfobacteriota</taxon>
        <taxon>Desulfobulbia</taxon>
        <taxon>Desulfobulbales</taxon>
        <taxon>Desulfocapsaceae</taxon>
        <taxon>Desulfofustis</taxon>
    </lineage>
</organism>
<dbReference type="PANTHER" id="PTHR43409">
    <property type="entry name" value="ANAEROBIC MAGNESIUM-PROTOPORPHYRIN IX MONOMETHYL ESTER CYCLASE-RELATED"/>
    <property type="match status" value="1"/>
</dbReference>
<reference evidence="7 8" key="1">
    <citation type="submission" date="2022-01" db="EMBL/GenBank/DDBJ databases">
        <title>Desulfofustis limnae sp. nov., a novel mesophilic sulfate-reducing bacterium isolated from marsh soil.</title>
        <authorList>
            <person name="Watanabe M."/>
            <person name="Takahashi A."/>
            <person name="Kojima H."/>
            <person name="Fukui M."/>
        </authorList>
    </citation>
    <scope>NUCLEOTIDE SEQUENCE [LARGE SCALE GENOMIC DNA]</scope>
    <source>
        <strain evidence="7 8">PPLL</strain>
    </source>
</reference>
<evidence type="ECO:0000256" key="2">
    <source>
        <dbReference type="ARBA" id="ARBA00022691"/>
    </source>
</evidence>
<dbReference type="InterPro" id="IPR006638">
    <property type="entry name" value="Elp3/MiaA/NifB-like_rSAM"/>
</dbReference>